<gene>
    <name evidence="1" type="ORF">SAMN05421772_103218</name>
</gene>
<protein>
    <submittedName>
        <fullName evidence="1">Uncharacterized protein</fullName>
    </submittedName>
</protein>
<organism evidence="1 2">
    <name type="scientific">Paracoccus saliphilus</name>
    <dbReference type="NCBI Taxonomy" id="405559"/>
    <lineage>
        <taxon>Bacteria</taxon>
        <taxon>Pseudomonadati</taxon>
        <taxon>Pseudomonadota</taxon>
        <taxon>Alphaproteobacteria</taxon>
        <taxon>Rhodobacterales</taxon>
        <taxon>Paracoccaceae</taxon>
        <taxon>Paracoccus</taxon>
    </lineage>
</organism>
<sequence length="111" mass="12280">MIPILVALVALSPSITRLRVFRVFYVCARAKTKRMTGDKGEKCYKCYTHPTGQVFHGRFTSPHGVIPSRADRPFAKEVRSGQRVLLGTVNAGIAAPRHFSRFKNTIGGPLP</sequence>
<dbReference type="EMBL" id="FTOU01000003">
    <property type="protein sequence ID" value="SIS71599.1"/>
    <property type="molecule type" value="Genomic_DNA"/>
</dbReference>
<accession>A0AA45W2Z1</accession>
<dbReference type="AlphaFoldDB" id="A0AA45W2Z1"/>
<name>A0AA45W2Z1_9RHOB</name>
<evidence type="ECO:0000313" key="2">
    <source>
        <dbReference type="Proteomes" id="UP000186216"/>
    </source>
</evidence>
<comment type="caution">
    <text evidence="1">The sequence shown here is derived from an EMBL/GenBank/DDBJ whole genome shotgun (WGS) entry which is preliminary data.</text>
</comment>
<evidence type="ECO:0000313" key="1">
    <source>
        <dbReference type="EMBL" id="SIS71599.1"/>
    </source>
</evidence>
<dbReference type="Proteomes" id="UP000186216">
    <property type="component" value="Unassembled WGS sequence"/>
</dbReference>
<reference evidence="1 2" key="1">
    <citation type="submission" date="2017-01" db="EMBL/GenBank/DDBJ databases">
        <authorList>
            <person name="Varghese N."/>
            <person name="Submissions S."/>
        </authorList>
    </citation>
    <scope>NUCLEOTIDE SEQUENCE [LARGE SCALE GENOMIC DNA]</scope>
    <source>
        <strain evidence="1 2">DSM 18447</strain>
    </source>
</reference>
<proteinExistence type="predicted"/>